<dbReference type="PANTHER" id="PTHR41786:SF1">
    <property type="entry name" value="6-HYDROXYMETHYLPTERIN DIPHOSPHOKINASE MPTE-LIKE DOMAIN-CONTAINING PROTEIN"/>
    <property type="match status" value="1"/>
</dbReference>
<gene>
    <name evidence="2" type="ORF">OMP38_29860</name>
</gene>
<feature type="domain" description="6-hydroxymethylpterin diphosphokinase MptE-like" evidence="1">
    <location>
        <begin position="95"/>
        <end position="264"/>
    </location>
</feature>
<evidence type="ECO:0000313" key="3">
    <source>
        <dbReference type="Proteomes" id="UP001153387"/>
    </source>
</evidence>
<proteinExistence type="predicted"/>
<dbReference type="Pfam" id="PF01973">
    <property type="entry name" value="MptE-like"/>
    <property type="match status" value="1"/>
</dbReference>
<keyword evidence="3" id="KW-1185">Reference proteome</keyword>
<dbReference type="Proteomes" id="UP001153387">
    <property type="component" value="Unassembled WGS sequence"/>
</dbReference>
<dbReference type="RefSeq" id="WP_277568310.1">
    <property type="nucleotide sequence ID" value="NZ_JAPDHZ010000006.1"/>
</dbReference>
<reference evidence="2 3" key="1">
    <citation type="submission" date="2022-10" db="EMBL/GenBank/DDBJ databases">
        <title>Comparative genomic analysis of Cohnella hashimotonis sp. nov., isolated from the International Space Station.</title>
        <authorList>
            <person name="Simpson A."/>
            <person name="Venkateswaran K."/>
        </authorList>
    </citation>
    <scope>NUCLEOTIDE SEQUENCE [LARGE SCALE GENOMIC DNA]</scope>
    <source>
        <strain evidence="2 3">DSM 18997</strain>
    </source>
</reference>
<name>A0A9X4KLU6_9BACL</name>
<comment type="caution">
    <text evidence="2">The sequence shown here is derived from an EMBL/GenBank/DDBJ whole genome shotgun (WGS) entry which is preliminary data.</text>
</comment>
<evidence type="ECO:0000259" key="1">
    <source>
        <dbReference type="Pfam" id="PF01973"/>
    </source>
</evidence>
<sequence length="514" mass="57623">MFFLSALHVVDLGSLFSGLQVRGLAIGNDKNTINQFFYRFLRVMKGETATLALPVYDRLDLEARNSFNQIAKEAVLNYAYSQSLLQNAGLDWVRNIFYNLAVNLSTPSLNGLQGQLKGYPAIIVGAGPSLEEDIEVLKRMKHHAFIIAAGTSIQSLMHYGVEPHLIVTIDGGMPNYHAFSHLKLDDIPILYTPQVQHHIVENRTKNTIHSFLANDMITQVLMAVTQDEAVFASTHSVTGTAIQAAIFMGCEHIVFAGQDLSYPTEVVYASGAKHVDPGYAARIRQSADIQVDNVQGGKNQTTESMLLTLRDIEDLLSKHSNVRFTNTSSLGAQIQHAGFMPLNQIEEKLQANKLETTFFKELMQQHLFSYPELRINQSIDRINEMLGMLKLTKQRLDRIQKSLTKLSELSRSNPLKCLNLMVGIEEEWEPVVKSIVFHTLFMFGLKAEINAFDRHVSDIAEEKNTIRKAKLFKQVLEPLVVAMQGKIPVFEQIIAEAARRIDSRLERTGSGVTQ</sequence>
<dbReference type="PANTHER" id="PTHR41786">
    <property type="entry name" value="MOTILITY ACCESSORY FACTOR MAF"/>
    <property type="match status" value="1"/>
</dbReference>
<accession>A0A9X4KLU6</accession>
<dbReference type="AlphaFoldDB" id="A0A9X4KLU6"/>
<protein>
    <submittedName>
        <fullName evidence="2">DUF115 domain-containing protein</fullName>
    </submittedName>
</protein>
<organism evidence="2 3">
    <name type="scientific">Cohnella ginsengisoli</name>
    <dbReference type="NCBI Taxonomy" id="425004"/>
    <lineage>
        <taxon>Bacteria</taxon>
        <taxon>Bacillati</taxon>
        <taxon>Bacillota</taxon>
        <taxon>Bacilli</taxon>
        <taxon>Bacillales</taxon>
        <taxon>Paenibacillaceae</taxon>
        <taxon>Cohnella</taxon>
    </lineage>
</organism>
<evidence type="ECO:0000313" key="2">
    <source>
        <dbReference type="EMBL" id="MDG0794577.1"/>
    </source>
</evidence>
<dbReference type="InterPro" id="IPR002826">
    <property type="entry name" value="MptE-like"/>
</dbReference>
<dbReference type="EMBL" id="JAPDHZ010000006">
    <property type="protein sequence ID" value="MDG0794577.1"/>
    <property type="molecule type" value="Genomic_DNA"/>
</dbReference>